<proteinExistence type="predicted"/>
<dbReference type="AlphaFoldDB" id="B8B7Z7"/>
<name>B8B7Z7_ORYSI</name>
<dbReference type="EMBL" id="CM000132">
    <property type="protein sequence ID" value="EEC81659.1"/>
    <property type="molecule type" value="Genomic_DNA"/>
</dbReference>
<dbReference type="Proteomes" id="UP000007015">
    <property type="component" value="Chromosome 7"/>
</dbReference>
<evidence type="ECO:0000313" key="1">
    <source>
        <dbReference type="EMBL" id="EEC81659.1"/>
    </source>
</evidence>
<protein>
    <submittedName>
        <fullName evidence="1">Uncharacterized protein</fullName>
    </submittedName>
</protein>
<organism evidence="1 2">
    <name type="scientific">Oryza sativa subsp. indica</name>
    <name type="common">Rice</name>
    <dbReference type="NCBI Taxonomy" id="39946"/>
    <lineage>
        <taxon>Eukaryota</taxon>
        <taxon>Viridiplantae</taxon>
        <taxon>Streptophyta</taxon>
        <taxon>Embryophyta</taxon>
        <taxon>Tracheophyta</taxon>
        <taxon>Spermatophyta</taxon>
        <taxon>Magnoliopsida</taxon>
        <taxon>Liliopsida</taxon>
        <taxon>Poales</taxon>
        <taxon>Poaceae</taxon>
        <taxon>BOP clade</taxon>
        <taxon>Oryzoideae</taxon>
        <taxon>Oryzeae</taxon>
        <taxon>Oryzinae</taxon>
        <taxon>Oryza</taxon>
        <taxon>Oryza sativa</taxon>
    </lineage>
</organism>
<dbReference type="Gramene" id="BGIOSGA024687-TA">
    <property type="protein sequence ID" value="BGIOSGA024687-PA"/>
    <property type="gene ID" value="BGIOSGA024687"/>
</dbReference>
<sequence>MSSPGNSAMDKGKGIVEESSMPAQDNDQPNHLFLGERPKVIYISRKSILRQITCKLGAVIRTEGIVKLGETQRLAWLQVEFPPPNKTGRVIVEKFCGVPCLSDYDAEENVSEKAIYYCIIHMNIHVNDVNYVAFKETITSLVHYTDWVEVLHIRYQELFAEKTRLFDAHRDLLRQLSSICKSYDILPLAPSAPPTEPPSLYAEPLMYIGPIPPEKPLEKFARELLNIIQDFMPNGNAT</sequence>
<reference evidence="1 2" key="1">
    <citation type="journal article" date="2005" name="PLoS Biol.">
        <title>The genomes of Oryza sativa: a history of duplications.</title>
        <authorList>
            <person name="Yu J."/>
            <person name="Wang J."/>
            <person name="Lin W."/>
            <person name="Li S."/>
            <person name="Li H."/>
            <person name="Zhou J."/>
            <person name="Ni P."/>
            <person name="Dong W."/>
            <person name="Hu S."/>
            <person name="Zeng C."/>
            <person name="Zhang J."/>
            <person name="Zhang Y."/>
            <person name="Li R."/>
            <person name="Xu Z."/>
            <person name="Li S."/>
            <person name="Li X."/>
            <person name="Zheng H."/>
            <person name="Cong L."/>
            <person name="Lin L."/>
            <person name="Yin J."/>
            <person name="Geng J."/>
            <person name="Li G."/>
            <person name="Shi J."/>
            <person name="Liu J."/>
            <person name="Lv H."/>
            <person name="Li J."/>
            <person name="Wang J."/>
            <person name="Deng Y."/>
            <person name="Ran L."/>
            <person name="Shi X."/>
            <person name="Wang X."/>
            <person name="Wu Q."/>
            <person name="Li C."/>
            <person name="Ren X."/>
            <person name="Wang J."/>
            <person name="Wang X."/>
            <person name="Li D."/>
            <person name="Liu D."/>
            <person name="Zhang X."/>
            <person name="Ji Z."/>
            <person name="Zhao W."/>
            <person name="Sun Y."/>
            <person name="Zhang Z."/>
            <person name="Bao J."/>
            <person name="Han Y."/>
            <person name="Dong L."/>
            <person name="Ji J."/>
            <person name="Chen P."/>
            <person name="Wu S."/>
            <person name="Liu J."/>
            <person name="Xiao Y."/>
            <person name="Bu D."/>
            <person name="Tan J."/>
            <person name="Yang L."/>
            <person name="Ye C."/>
            <person name="Zhang J."/>
            <person name="Xu J."/>
            <person name="Zhou Y."/>
            <person name="Yu Y."/>
            <person name="Zhang B."/>
            <person name="Zhuang S."/>
            <person name="Wei H."/>
            <person name="Liu B."/>
            <person name="Lei M."/>
            <person name="Yu H."/>
            <person name="Li Y."/>
            <person name="Xu H."/>
            <person name="Wei S."/>
            <person name="He X."/>
            <person name="Fang L."/>
            <person name="Zhang Z."/>
            <person name="Zhang Y."/>
            <person name="Huang X."/>
            <person name="Su Z."/>
            <person name="Tong W."/>
            <person name="Li J."/>
            <person name="Tong Z."/>
            <person name="Li S."/>
            <person name="Ye J."/>
            <person name="Wang L."/>
            <person name="Fang L."/>
            <person name="Lei T."/>
            <person name="Chen C."/>
            <person name="Chen H."/>
            <person name="Xu Z."/>
            <person name="Li H."/>
            <person name="Huang H."/>
            <person name="Zhang F."/>
            <person name="Xu H."/>
            <person name="Li N."/>
            <person name="Zhao C."/>
            <person name="Li S."/>
            <person name="Dong L."/>
            <person name="Huang Y."/>
            <person name="Li L."/>
            <person name="Xi Y."/>
            <person name="Qi Q."/>
            <person name="Li W."/>
            <person name="Zhang B."/>
            <person name="Hu W."/>
            <person name="Zhang Y."/>
            <person name="Tian X."/>
            <person name="Jiao Y."/>
            <person name="Liang X."/>
            <person name="Jin J."/>
            <person name="Gao L."/>
            <person name="Zheng W."/>
            <person name="Hao B."/>
            <person name="Liu S."/>
            <person name="Wang W."/>
            <person name="Yuan L."/>
            <person name="Cao M."/>
            <person name="McDermott J."/>
            <person name="Samudrala R."/>
            <person name="Wang J."/>
            <person name="Wong G.K."/>
            <person name="Yang H."/>
        </authorList>
    </citation>
    <scope>NUCLEOTIDE SEQUENCE [LARGE SCALE GENOMIC DNA]</scope>
    <source>
        <strain evidence="2">cv. 93-11</strain>
    </source>
</reference>
<dbReference type="HOGENOM" id="CLU_1167516_0_0_1"/>
<keyword evidence="2" id="KW-1185">Reference proteome</keyword>
<accession>B8B7Z7</accession>
<gene>
    <name evidence="1" type="ORF">OsI_25205</name>
</gene>
<evidence type="ECO:0000313" key="2">
    <source>
        <dbReference type="Proteomes" id="UP000007015"/>
    </source>
</evidence>